<accession>A0A1Y0T187</accession>
<keyword evidence="2" id="KW-1185">Reference proteome</keyword>
<name>A0A1Y0T187_9CAUD</name>
<organism evidence="1 2">
    <name type="scientific">Pseudomonas phage Noxifer</name>
    <dbReference type="NCBI Taxonomy" id="2006684"/>
    <lineage>
        <taxon>Viruses</taxon>
        <taxon>Duplodnaviria</taxon>
        <taxon>Heunggongvirae</taxon>
        <taxon>Uroviricota</taxon>
        <taxon>Caudoviricetes</taxon>
        <taxon>Chimalliviridae</taxon>
        <taxon>Noxifervirus</taxon>
        <taxon>Noxifervirus noxifer</taxon>
    </lineage>
</organism>
<dbReference type="OrthoDB" id="41252at10239"/>
<evidence type="ECO:0000313" key="1">
    <source>
        <dbReference type="EMBL" id="ARV77288.1"/>
    </source>
</evidence>
<sequence>MVGRSMILNNPKLEGVNPFDPELTLEQKGMILEECRVNADYFYQACLKLTPAQSKNYENFVREILVTLQHQLRYPEQRKPIYIYIRRENMLHFMTEFKAQASVVYPELTFDHWGTFEAWWQKCGLNVVVSYQILFNEANNYVRYTAKADSVIYADYN</sequence>
<gene>
    <name evidence="1" type="ORF">NOXIFER_119</name>
</gene>
<evidence type="ECO:0000313" key="2">
    <source>
        <dbReference type="Proteomes" id="UP000224829"/>
    </source>
</evidence>
<proteinExistence type="predicted"/>
<dbReference type="EMBL" id="MF063068">
    <property type="protein sequence ID" value="ARV77288.1"/>
    <property type="molecule type" value="Genomic_DNA"/>
</dbReference>
<protein>
    <submittedName>
        <fullName evidence="1">Uncharacterized protein</fullName>
    </submittedName>
</protein>
<dbReference type="Proteomes" id="UP000224829">
    <property type="component" value="Segment"/>
</dbReference>
<reference evidence="1 2" key="1">
    <citation type="submission" date="2017-05" db="EMBL/GenBank/DDBJ databases">
        <authorList>
            <person name="Song R."/>
            <person name="Chenine A.L."/>
            <person name="Ruprecht R.M."/>
        </authorList>
    </citation>
    <scope>NUCLEOTIDE SEQUENCE [LARGE SCALE GENOMIC DNA]</scope>
</reference>